<dbReference type="CDD" id="cd03241">
    <property type="entry name" value="ABC_RecN"/>
    <property type="match status" value="2"/>
</dbReference>
<evidence type="ECO:0000313" key="12">
    <source>
        <dbReference type="Proteomes" id="UP000007468"/>
    </source>
</evidence>
<evidence type="ECO:0000256" key="3">
    <source>
        <dbReference type="ARBA" id="ARBA00021315"/>
    </source>
</evidence>
<gene>
    <name evidence="11" type="primary">recN</name>
    <name evidence="11" type="ordered locus">HMPREF0389_00508</name>
</gene>
<keyword evidence="7 9" id="KW-0234">DNA repair</keyword>
<proteinExistence type="inferred from homology"/>
<evidence type="ECO:0000256" key="4">
    <source>
        <dbReference type="ARBA" id="ARBA00022741"/>
    </source>
</evidence>
<dbReference type="InterPro" id="IPR003395">
    <property type="entry name" value="RecF/RecN/SMC_N"/>
</dbReference>
<accession>D6GSF0</accession>
<dbReference type="PATRIC" id="fig|546269.5.peg.142"/>
<evidence type="ECO:0000256" key="9">
    <source>
        <dbReference type="PIRNR" id="PIRNR003128"/>
    </source>
</evidence>
<dbReference type="RefSeq" id="WP_014261804.1">
    <property type="nucleotide sequence ID" value="NC_016630.1"/>
</dbReference>
<comment type="function">
    <text evidence="1 9">May be involved in recombinational repair of damaged DNA.</text>
</comment>
<dbReference type="Pfam" id="PF02463">
    <property type="entry name" value="SMC_N"/>
    <property type="match status" value="1"/>
</dbReference>
<dbReference type="InterPro" id="IPR004604">
    <property type="entry name" value="DNA_recomb/repair_RecN"/>
</dbReference>
<dbReference type="Gene3D" id="3.40.50.300">
    <property type="entry name" value="P-loop containing nucleotide triphosphate hydrolases"/>
    <property type="match status" value="2"/>
</dbReference>
<dbReference type="OrthoDB" id="9806954at2"/>
<name>D6GSF0_FILAD</name>
<evidence type="ECO:0000256" key="8">
    <source>
        <dbReference type="ARBA" id="ARBA00033408"/>
    </source>
</evidence>
<dbReference type="STRING" id="546269.HMPREF0389_00508"/>
<protein>
    <recommendedName>
        <fullName evidence="3 9">DNA repair protein RecN</fullName>
    </recommendedName>
    <alternativeName>
        <fullName evidence="8 9">Recombination protein N</fullName>
    </alternativeName>
</protein>
<evidence type="ECO:0000313" key="11">
    <source>
        <dbReference type="EMBL" id="EFE28591.1"/>
    </source>
</evidence>
<feature type="domain" description="RecF/RecN/SMC N-terminal" evidence="10">
    <location>
        <begin position="1"/>
        <end position="507"/>
    </location>
</feature>
<dbReference type="GO" id="GO:0005524">
    <property type="term" value="F:ATP binding"/>
    <property type="evidence" value="ECO:0007669"/>
    <property type="project" value="UniProtKB-KW"/>
</dbReference>
<dbReference type="GO" id="GO:0009432">
    <property type="term" value="P:SOS response"/>
    <property type="evidence" value="ECO:0007669"/>
    <property type="project" value="TreeGrafter"/>
</dbReference>
<reference evidence="12" key="1">
    <citation type="submission" date="2010-12" db="EMBL/GenBank/DDBJ databases">
        <title>The genome sequence of Filifactor alocis strain ATCC 35896.</title>
        <authorList>
            <consortium name="The Broad Institute Genome Sequencing Platform"/>
            <person name="Ward D."/>
            <person name="Earl A."/>
            <person name="Feldgarden M."/>
            <person name="Young S.K."/>
            <person name="Gargeya S."/>
            <person name="Zeng Q."/>
            <person name="Alvarado L."/>
            <person name="Berlin A."/>
            <person name="Bochicchio J."/>
            <person name="Chapman S.B."/>
            <person name="Chen Z."/>
            <person name="Freedman E."/>
            <person name="Gellesch M."/>
            <person name="Goldberg J."/>
            <person name="Griggs A."/>
            <person name="Gujja S."/>
            <person name="Heilman E."/>
            <person name="Heiman D."/>
            <person name="Howarth C."/>
            <person name="Mehta T."/>
            <person name="Neiman D."/>
            <person name="Pearson M."/>
            <person name="Roberts A."/>
            <person name="Saif S."/>
            <person name="Shea T."/>
            <person name="Shenoy N."/>
            <person name="Sisk P."/>
            <person name="Stolte C."/>
            <person name="Sykes S."/>
            <person name="White J."/>
            <person name="Yandava C."/>
            <person name="Izard J."/>
            <person name="Blanton J.M."/>
            <person name="Baranova O.V."/>
            <person name="Tanner A.C."/>
            <person name="Dewhirst F.E."/>
            <person name="Haas B."/>
            <person name="Nusbaum C."/>
            <person name="Birren B."/>
        </authorList>
    </citation>
    <scope>NUCLEOTIDE SEQUENCE [LARGE SCALE GENOMIC DNA]</scope>
    <source>
        <strain evidence="12">ATCC 35896 / D40 B5</strain>
    </source>
</reference>
<evidence type="ECO:0000256" key="6">
    <source>
        <dbReference type="ARBA" id="ARBA00022840"/>
    </source>
</evidence>
<dbReference type="AlphaFoldDB" id="D6GSF0"/>
<dbReference type="KEGG" id="faa:HMPREF0389_00508"/>
<dbReference type="Proteomes" id="UP000007468">
    <property type="component" value="Chromosome"/>
</dbReference>
<dbReference type="PANTHER" id="PTHR11059">
    <property type="entry name" value="DNA REPAIR PROTEIN RECN"/>
    <property type="match status" value="1"/>
</dbReference>
<evidence type="ECO:0000256" key="1">
    <source>
        <dbReference type="ARBA" id="ARBA00003618"/>
    </source>
</evidence>
<dbReference type="InterPro" id="IPR027417">
    <property type="entry name" value="P-loop_NTPase"/>
</dbReference>
<comment type="similarity">
    <text evidence="2 9">Belongs to the RecN family.</text>
</comment>
<dbReference type="GO" id="GO:0006310">
    <property type="term" value="P:DNA recombination"/>
    <property type="evidence" value="ECO:0007669"/>
    <property type="project" value="InterPro"/>
</dbReference>
<dbReference type="eggNOG" id="COG0497">
    <property type="taxonomic scope" value="Bacteria"/>
</dbReference>
<evidence type="ECO:0000259" key="10">
    <source>
        <dbReference type="Pfam" id="PF02463"/>
    </source>
</evidence>
<dbReference type="SUPFAM" id="SSF52540">
    <property type="entry name" value="P-loop containing nucleoside triphosphate hydrolases"/>
    <property type="match status" value="1"/>
</dbReference>
<keyword evidence="4" id="KW-0547">Nucleotide-binding</keyword>
<evidence type="ECO:0000256" key="2">
    <source>
        <dbReference type="ARBA" id="ARBA00009441"/>
    </source>
</evidence>
<organism evidence="11 12">
    <name type="scientific">Filifactor alocis (strain ATCC 35896 / CCUG 47790 / D40 B5)</name>
    <name type="common">Fusobacterium alocis</name>
    <dbReference type="NCBI Taxonomy" id="546269"/>
    <lineage>
        <taxon>Bacteria</taxon>
        <taxon>Bacillati</taxon>
        <taxon>Bacillota</taxon>
        <taxon>Clostridia</taxon>
        <taxon>Peptostreptococcales</taxon>
        <taxon>Filifactoraceae</taxon>
        <taxon>Filifactor</taxon>
    </lineage>
</organism>
<dbReference type="EMBL" id="CP002390">
    <property type="protein sequence ID" value="EFE28591.1"/>
    <property type="molecule type" value="Genomic_DNA"/>
</dbReference>
<dbReference type="NCBIfam" id="TIGR00634">
    <property type="entry name" value="recN"/>
    <property type="match status" value="1"/>
</dbReference>
<dbReference type="PANTHER" id="PTHR11059:SF0">
    <property type="entry name" value="DNA REPAIR PROTEIN RECN"/>
    <property type="match status" value="1"/>
</dbReference>
<evidence type="ECO:0000256" key="5">
    <source>
        <dbReference type="ARBA" id="ARBA00022763"/>
    </source>
</evidence>
<keyword evidence="12" id="KW-1185">Reference proteome</keyword>
<keyword evidence="6" id="KW-0067">ATP-binding</keyword>
<sequence length="561" mass="64918">MLKEIYIENFALISQLHIDINRGFTVITGETGSGKSIIIDAISLCLGRRGSKEFVRHGEDKAIIELRLENLPKKIEKELSEIGIDTDGQLIVTRELQKDGSSVSRMNRRMVPVSVLKSVMMDLITIHGQNEYESITQTDKQLQLLDNFGKSHIQGRKQEYSKLYTEYMELLQRIDKLSEHKDSGQLTRELDLLYYQRDEIESAMIQDGELEKLEEEKRKLLHFEKIQDSFNEVYSLLSKNEQNAMNQLNESISILSSVEPYSNFALNCREVLQEAYYMVEDISVELGRCMVADSYDEEQLDDVISRLDLLTRLYRKYGGDYHKTKQYYEEVCDRIYEIEKREDLLKDYLVQREKLEHRLLQYAKILQSERKKVASSLEKRMIKELSTLNLKNTKYEIRFFEKSFSDSGIDEISFFISFNTGEEPKPFHKIASGGEISRFMLALKNIISTTDEIDTMIFDEIDTGVSGVAANQIGEKLQEIGQYKQVLCITHLPQIASFGAQHLLVAKEESRGSMNTHIYALTKEDRIREIAKMTVGENVTPISLENASELLHKNQKERELQ</sequence>
<keyword evidence="5 9" id="KW-0227">DNA damage</keyword>
<dbReference type="PIRSF" id="PIRSF003128">
    <property type="entry name" value="RecN"/>
    <property type="match status" value="1"/>
</dbReference>
<evidence type="ECO:0000256" key="7">
    <source>
        <dbReference type="ARBA" id="ARBA00023204"/>
    </source>
</evidence>
<dbReference type="GO" id="GO:0043590">
    <property type="term" value="C:bacterial nucleoid"/>
    <property type="evidence" value="ECO:0007669"/>
    <property type="project" value="TreeGrafter"/>
</dbReference>
<dbReference type="GO" id="GO:0006281">
    <property type="term" value="P:DNA repair"/>
    <property type="evidence" value="ECO:0007669"/>
    <property type="project" value="UniProtKB-KW"/>
</dbReference>